<keyword evidence="4 7" id="KW-1133">Transmembrane helix</keyword>
<evidence type="ECO:0000313" key="8">
    <source>
        <dbReference type="EMBL" id="EKC27828.1"/>
    </source>
</evidence>
<evidence type="ECO:0000256" key="6">
    <source>
        <dbReference type="SAM" id="MobiDB-lite"/>
    </source>
</evidence>
<sequence>MVDIPSGSESLVLDSRVFTMAPRTFGNIIKHLPQEIGELLRAGGRNAGEYLKSPRRSSQHWSWPVGMSDNSAGGDSNAGNDSGTGGNTQANGGTQRPNTVLNFMLSNKVEAALWLTRIFTVVCSFLFIFPILGGNPYGFYQRALISNAATSALRLHQRLPHFQLSREFFGLLFLEDSCHYLMFSLIFMNGYPITMAVIPVFLFALLHACNYTKNILNVMGPDSLQFMRKLIDKLQLQQINILRFIACTEIFIMPAIIFMMFAGKCSFFLPFVYYKFLSLRYTSRRNPYCRTLFTEMRLTVEHFTATPSCPGIIRTACLKAIAFISRLSPPIPQ</sequence>
<keyword evidence="5 7" id="KW-0472">Membrane</keyword>
<evidence type="ECO:0000256" key="5">
    <source>
        <dbReference type="ARBA" id="ARBA00023136"/>
    </source>
</evidence>
<accession>K1Q1M8</accession>
<dbReference type="AlphaFoldDB" id="K1Q1M8"/>
<feature type="transmembrane region" description="Helical" evidence="7">
    <location>
        <begin position="111"/>
        <end position="133"/>
    </location>
</feature>
<comment type="subcellular location">
    <subcellularLocation>
        <location evidence="1">Membrane</location>
        <topology evidence="1">Multi-pass membrane protein</topology>
    </subcellularLocation>
</comment>
<comment type="similarity">
    <text evidence="2">Belongs to the PER33/POM33 family.</text>
</comment>
<dbReference type="GO" id="GO:0061024">
    <property type="term" value="P:membrane organization"/>
    <property type="evidence" value="ECO:0007669"/>
    <property type="project" value="TreeGrafter"/>
</dbReference>
<evidence type="ECO:0000256" key="1">
    <source>
        <dbReference type="ARBA" id="ARBA00004141"/>
    </source>
</evidence>
<reference evidence="8" key="1">
    <citation type="journal article" date="2012" name="Nature">
        <title>The oyster genome reveals stress adaptation and complexity of shell formation.</title>
        <authorList>
            <person name="Zhang G."/>
            <person name="Fang X."/>
            <person name="Guo X."/>
            <person name="Li L."/>
            <person name="Luo R."/>
            <person name="Xu F."/>
            <person name="Yang P."/>
            <person name="Zhang L."/>
            <person name="Wang X."/>
            <person name="Qi H."/>
            <person name="Xiong Z."/>
            <person name="Que H."/>
            <person name="Xie Y."/>
            <person name="Holland P.W."/>
            <person name="Paps J."/>
            <person name="Zhu Y."/>
            <person name="Wu F."/>
            <person name="Chen Y."/>
            <person name="Wang J."/>
            <person name="Peng C."/>
            <person name="Meng J."/>
            <person name="Yang L."/>
            <person name="Liu J."/>
            <person name="Wen B."/>
            <person name="Zhang N."/>
            <person name="Huang Z."/>
            <person name="Zhu Q."/>
            <person name="Feng Y."/>
            <person name="Mount A."/>
            <person name="Hedgecock D."/>
            <person name="Xu Z."/>
            <person name="Liu Y."/>
            <person name="Domazet-Loso T."/>
            <person name="Du Y."/>
            <person name="Sun X."/>
            <person name="Zhang S."/>
            <person name="Liu B."/>
            <person name="Cheng P."/>
            <person name="Jiang X."/>
            <person name="Li J."/>
            <person name="Fan D."/>
            <person name="Wang W."/>
            <person name="Fu W."/>
            <person name="Wang T."/>
            <person name="Wang B."/>
            <person name="Zhang J."/>
            <person name="Peng Z."/>
            <person name="Li Y."/>
            <person name="Li N."/>
            <person name="Wang J."/>
            <person name="Chen M."/>
            <person name="He Y."/>
            <person name="Tan F."/>
            <person name="Song X."/>
            <person name="Zheng Q."/>
            <person name="Huang R."/>
            <person name="Yang H."/>
            <person name="Du X."/>
            <person name="Chen L."/>
            <person name="Yang M."/>
            <person name="Gaffney P.M."/>
            <person name="Wang S."/>
            <person name="Luo L."/>
            <person name="She Z."/>
            <person name="Ming Y."/>
            <person name="Huang W."/>
            <person name="Zhang S."/>
            <person name="Huang B."/>
            <person name="Zhang Y."/>
            <person name="Qu T."/>
            <person name="Ni P."/>
            <person name="Miao G."/>
            <person name="Wang J."/>
            <person name="Wang Q."/>
            <person name="Steinberg C.E."/>
            <person name="Wang H."/>
            <person name="Li N."/>
            <person name="Qian L."/>
            <person name="Zhang G."/>
            <person name="Li Y."/>
            <person name="Yang H."/>
            <person name="Liu X."/>
            <person name="Wang J."/>
            <person name="Yin Y."/>
            <person name="Wang J."/>
        </authorList>
    </citation>
    <scope>NUCLEOTIDE SEQUENCE [LARGE SCALE GENOMIC DNA]</scope>
    <source>
        <strain evidence="8">05x7-T-G4-1.051#20</strain>
    </source>
</reference>
<evidence type="ECO:0000256" key="7">
    <source>
        <dbReference type="SAM" id="Phobius"/>
    </source>
</evidence>
<organism evidence="8">
    <name type="scientific">Magallana gigas</name>
    <name type="common">Pacific oyster</name>
    <name type="synonym">Crassostrea gigas</name>
    <dbReference type="NCBI Taxonomy" id="29159"/>
    <lineage>
        <taxon>Eukaryota</taxon>
        <taxon>Metazoa</taxon>
        <taxon>Spiralia</taxon>
        <taxon>Lophotrochozoa</taxon>
        <taxon>Mollusca</taxon>
        <taxon>Bivalvia</taxon>
        <taxon>Autobranchia</taxon>
        <taxon>Pteriomorphia</taxon>
        <taxon>Ostreida</taxon>
        <taxon>Ostreoidea</taxon>
        <taxon>Ostreidae</taxon>
        <taxon>Magallana</taxon>
    </lineage>
</organism>
<dbReference type="GO" id="GO:0016020">
    <property type="term" value="C:membrane"/>
    <property type="evidence" value="ECO:0007669"/>
    <property type="project" value="UniProtKB-SubCell"/>
</dbReference>
<evidence type="ECO:0000256" key="4">
    <source>
        <dbReference type="ARBA" id="ARBA00022989"/>
    </source>
</evidence>
<dbReference type="HOGENOM" id="CLU_071391_0_0_1"/>
<dbReference type="InterPro" id="IPR051645">
    <property type="entry name" value="PER33/POM33_regulator"/>
</dbReference>
<dbReference type="FunCoup" id="K1Q1M8">
    <property type="interactions" value="1542"/>
</dbReference>
<dbReference type="PANTHER" id="PTHR12703:SF4">
    <property type="entry name" value="TRANSMEMBRANE PROTEIN 33"/>
    <property type="match status" value="1"/>
</dbReference>
<keyword evidence="3 7" id="KW-0812">Transmembrane</keyword>
<dbReference type="InterPro" id="IPR005344">
    <property type="entry name" value="TMEM33/Pom33"/>
</dbReference>
<protein>
    <submittedName>
        <fullName evidence="8">Transmembrane protein 33</fullName>
    </submittedName>
</protein>
<dbReference type="GO" id="GO:0071786">
    <property type="term" value="P:endoplasmic reticulum tubular network organization"/>
    <property type="evidence" value="ECO:0007669"/>
    <property type="project" value="TreeGrafter"/>
</dbReference>
<gene>
    <name evidence="8" type="ORF">CGI_10023954</name>
</gene>
<dbReference type="GO" id="GO:0005783">
    <property type="term" value="C:endoplasmic reticulum"/>
    <property type="evidence" value="ECO:0007669"/>
    <property type="project" value="TreeGrafter"/>
</dbReference>
<name>K1Q1M8_MAGGI</name>
<dbReference type="Pfam" id="PF03661">
    <property type="entry name" value="TMEM33_Pom33"/>
    <property type="match status" value="1"/>
</dbReference>
<dbReference type="InParanoid" id="K1Q1M8"/>
<evidence type="ECO:0000256" key="2">
    <source>
        <dbReference type="ARBA" id="ARBA00007322"/>
    </source>
</evidence>
<dbReference type="EMBL" id="JH817628">
    <property type="protein sequence ID" value="EKC27828.1"/>
    <property type="molecule type" value="Genomic_DNA"/>
</dbReference>
<dbReference type="PANTHER" id="PTHR12703">
    <property type="entry name" value="TRANSMEMBRANE PROTEIN 33"/>
    <property type="match status" value="1"/>
</dbReference>
<feature type="compositionally biased region" description="Polar residues" evidence="6">
    <location>
        <begin position="68"/>
        <end position="81"/>
    </location>
</feature>
<feature type="transmembrane region" description="Helical" evidence="7">
    <location>
        <begin position="241"/>
        <end position="262"/>
    </location>
</feature>
<evidence type="ECO:0000256" key="3">
    <source>
        <dbReference type="ARBA" id="ARBA00022692"/>
    </source>
</evidence>
<proteinExistence type="inferred from homology"/>
<feature type="transmembrane region" description="Helical" evidence="7">
    <location>
        <begin position="193"/>
        <end position="211"/>
    </location>
</feature>
<feature type="region of interest" description="Disordered" evidence="6">
    <location>
        <begin position="51"/>
        <end position="95"/>
    </location>
</feature>